<evidence type="ECO:0000313" key="2">
    <source>
        <dbReference type="Proteomes" id="UP001596011"/>
    </source>
</evidence>
<dbReference type="Proteomes" id="UP001596011">
    <property type="component" value="Unassembled WGS sequence"/>
</dbReference>
<dbReference type="InterPro" id="IPR026337">
    <property type="entry name" value="AKG_HExxH"/>
</dbReference>
<comment type="caution">
    <text evidence="1">The sequence shown here is derived from an EMBL/GenBank/DDBJ whole genome shotgun (WGS) entry which is preliminary data.</text>
</comment>
<organism evidence="1 2">
    <name type="scientific">Promicromonospora alba</name>
    <dbReference type="NCBI Taxonomy" id="1616110"/>
    <lineage>
        <taxon>Bacteria</taxon>
        <taxon>Bacillati</taxon>
        <taxon>Actinomycetota</taxon>
        <taxon>Actinomycetes</taxon>
        <taxon>Micrococcales</taxon>
        <taxon>Promicromonosporaceae</taxon>
        <taxon>Promicromonospora</taxon>
    </lineage>
</organism>
<name>A0ABV9HMA5_9MICO</name>
<evidence type="ECO:0000313" key="1">
    <source>
        <dbReference type="EMBL" id="MFC4630505.1"/>
    </source>
</evidence>
<dbReference type="NCBIfam" id="TIGR04267">
    <property type="entry name" value="mod_HExxH"/>
    <property type="match status" value="1"/>
</dbReference>
<protein>
    <submittedName>
        <fullName evidence="1">HEXXH motif-containing putative peptide modification protein</fullName>
    </submittedName>
</protein>
<dbReference type="RefSeq" id="WP_377138326.1">
    <property type="nucleotide sequence ID" value="NZ_JBHSFI010000006.1"/>
</dbReference>
<proteinExistence type="predicted"/>
<sequence>MSSVSADLSLQTRARRLADELETVATTGMFGDGAAIAATAAVYYAGSARMLASVLGIDGDQIAPHPVPHVESLRRSMIDRALSSVFAGDKAAAAEEIAAYTPLHQLAGSPDAQADAAAWTAEGEPTFMSAWVADPLADRIITTFNDGMAQHKDGSAVVPVDPTPEERETFDVGLGLMRRAVPRLTADVLAAVPALALFDGPLVSGYSAATPLFVFVNRKTFDDPVEGAEMMQHECLHQKLNDIGIARSLFRADYDDDLSAKITVPWGRPGTPLPRHFSADRTFAAFHVYSHQALLHLGMLACAKDGEEAEAAVELLSVSWARAAHFDLPSQAEDIQAELGADGRRLIQWLSALVARLGEFEIYPGEQLSSRRGAVYDRHMPETV</sequence>
<accession>A0ABV9HMA5</accession>
<reference evidence="2" key="1">
    <citation type="journal article" date="2019" name="Int. J. Syst. Evol. Microbiol.">
        <title>The Global Catalogue of Microorganisms (GCM) 10K type strain sequencing project: providing services to taxonomists for standard genome sequencing and annotation.</title>
        <authorList>
            <consortium name="The Broad Institute Genomics Platform"/>
            <consortium name="The Broad Institute Genome Sequencing Center for Infectious Disease"/>
            <person name="Wu L."/>
            <person name="Ma J."/>
        </authorList>
    </citation>
    <scope>NUCLEOTIDE SEQUENCE [LARGE SCALE GENOMIC DNA]</scope>
    <source>
        <strain evidence="2">CCUG 42722</strain>
    </source>
</reference>
<dbReference type="EMBL" id="JBHSFI010000006">
    <property type="protein sequence ID" value="MFC4630505.1"/>
    <property type="molecule type" value="Genomic_DNA"/>
</dbReference>
<gene>
    <name evidence="1" type="ORF">ACFO6V_19830</name>
</gene>
<keyword evidence="2" id="KW-1185">Reference proteome</keyword>